<gene>
    <name evidence="2" type="ORF">ANCCAN_27321</name>
</gene>
<dbReference type="EMBL" id="JOJR01005485">
    <property type="protein sequence ID" value="RCN26951.1"/>
    <property type="molecule type" value="Genomic_DNA"/>
</dbReference>
<keyword evidence="1" id="KW-1133">Transmembrane helix</keyword>
<evidence type="ECO:0000313" key="2">
    <source>
        <dbReference type="EMBL" id="RCN26951.1"/>
    </source>
</evidence>
<sequence length="74" mass="8500">MHFLPLYSLLRDIRRPFQHKTVAISSLFWLLAVVVCVPCNTALCLITEQFSSSNEQMTFASRGRALMWVLATIR</sequence>
<name>A0A368F4B2_ANCCA</name>
<keyword evidence="3" id="KW-1185">Reference proteome</keyword>
<protein>
    <submittedName>
        <fullName evidence="2">Uncharacterized protein</fullName>
    </submittedName>
</protein>
<proteinExistence type="predicted"/>
<dbReference type="Proteomes" id="UP000252519">
    <property type="component" value="Unassembled WGS sequence"/>
</dbReference>
<accession>A0A368F4B2</accession>
<dbReference type="OrthoDB" id="5825937at2759"/>
<feature type="transmembrane region" description="Helical" evidence="1">
    <location>
        <begin position="21"/>
        <end position="43"/>
    </location>
</feature>
<reference evidence="2 3" key="1">
    <citation type="submission" date="2014-10" db="EMBL/GenBank/DDBJ databases">
        <title>Draft genome of the hookworm Ancylostoma caninum.</title>
        <authorList>
            <person name="Mitreva M."/>
        </authorList>
    </citation>
    <scope>NUCLEOTIDE SEQUENCE [LARGE SCALE GENOMIC DNA]</scope>
    <source>
        <strain evidence="2 3">Baltimore</strain>
    </source>
</reference>
<keyword evidence="1" id="KW-0812">Transmembrane</keyword>
<keyword evidence="1" id="KW-0472">Membrane</keyword>
<organism evidence="2 3">
    <name type="scientific">Ancylostoma caninum</name>
    <name type="common">Dog hookworm</name>
    <dbReference type="NCBI Taxonomy" id="29170"/>
    <lineage>
        <taxon>Eukaryota</taxon>
        <taxon>Metazoa</taxon>
        <taxon>Ecdysozoa</taxon>
        <taxon>Nematoda</taxon>
        <taxon>Chromadorea</taxon>
        <taxon>Rhabditida</taxon>
        <taxon>Rhabditina</taxon>
        <taxon>Rhabditomorpha</taxon>
        <taxon>Strongyloidea</taxon>
        <taxon>Ancylostomatidae</taxon>
        <taxon>Ancylostomatinae</taxon>
        <taxon>Ancylostoma</taxon>
    </lineage>
</organism>
<comment type="caution">
    <text evidence="2">The sequence shown here is derived from an EMBL/GenBank/DDBJ whole genome shotgun (WGS) entry which is preliminary data.</text>
</comment>
<evidence type="ECO:0000313" key="3">
    <source>
        <dbReference type="Proteomes" id="UP000252519"/>
    </source>
</evidence>
<evidence type="ECO:0000256" key="1">
    <source>
        <dbReference type="SAM" id="Phobius"/>
    </source>
</evidence>
<dbReference type="AlphaFoldDB" id="A0A368F4B2"/>